<dbReference type="Pfam" id="PF07275">
    <property type="entry name" value="ArdA"/>
    <property type="match status" value="1"/>
</dbReference>
<sequence>MAIRFYAACLASYNNGVLHGAWIDAESDVDAMQEQVNAMLRKSRFPNVTVDCVDCGGDGVEPAPALDAQGRVPVCETCKGACKVPSAEEFAIHDSEGLPRSFGEFCGLQAIADYVEFVEEVEEATGRDGEEAEELARAMLDNWHDIDSARSELDNFCGVYDSFREYADESADEVIACHSADGKAPQFLINYFDYESYARDLSHEMTALDLSDGVAVFHQ</sequence>
<dbReference type="Gene3D" id="1.10.10.1190">
    <property type="entry name" value="Antirestriction protein ArdA, domain 3"/>
    <property type="match status" value="1"/>
</dbReference>
<accession>A0ABS0S9V3</accession>
<name>A0ABS0S9V3_9HYPH</name>
<organism evidence="1 2">
    <name type="scientific">Aquamicrobium zhengzhouense</name>
    <dbReference type="NCBI Taxonomy" id="2781738"/>
    <lineage>
        <taxon>Bacteria</taxon>
        <taxon>Pseudomonadati</taxon>
        <taxon>Pseudomonadota</taxon>
        <taxon>Alphaproteobacteria</taxon>
        <taxon>Hyphomicrobiales</taxon>
        <taxon>Phyllobacteriaceae</taxon>
        <taxon>Aquamicrobium</taxon>
    </lineage>
</organism>
<dbReference type="InterPro" id="IPR009899">
    <property type="entry name" value="ArdA"/>
</dbReference>
<dbReference type="EMBL" id="JADGMQ010000002">
    <property type="protein sequence ID" value="MBI1620073.1"/>
    <property type="molecule type" value="Genomic_DNA"/>
</dbReference>
<dbReference type="RefSeq" id="WP_198475029.1">
    <property type="nucleotide sequence ID" value="NZ_JADGMQ010000002.1"/>
</dbReference>
<gene>
    <name evidence="1" type="ORF">IOD40_05265</name>
</gene>
<proteinExistence type="predicted"/>
<comment type="caution">
    <text evidence="1">The sequence shown here is derived from an EMBL/GenBank/DDBJ whole genome shotgun (WGS) entry which is preliminary data.</text>
</comment>
<reference evidence="1 2" key="1">
    <citation type="submission" date="2020-10" db="EMBL/GenBank/DDBJ databases">
        <title>Aquamicrobium zhengzhouensis sp. nov., a exopolysaccharide producing bacterium isolated from farmland soil.</title>
        <authorList>
            <person name="Wang X."/>
        </authorList>
    </citation>
    <scope>NUCLEOTIDE SEQUENCE [LARGE SCALE GENOMIC DNA]</scope>
    <source>
        <strain evidence="2">cd-1</strain>
    </source>
</reference>
<evidence type="ECO:0000313" key="2">
    <source>
        <dbReference type="Proteomes" id="UP000601789"/>
    </source>
</evidence>
<dbReference type="Gene3D" id="3.10.20.480">
    <property type="entry name" value="Antirestriction protein ArdA, domain 1"/>
    <property type="match status" value="1"/>
</dbReference>
<keyword evidence="2" id="KW-1185">Reference proteome</keyword>
<protein>
    <submittedName>
        <fullName evidence="1">Antirestriction protein ArdA</fullName>
    </submittedName>
</protein>
<evidence type="ECO:0000313" key="1">
    <source>
        <dbReference type="EMBL" id="MBI1620073.1"/>
    </source>
</evidence>
<dbReference type="InterPro" id="IPR041895">
    <property type="entry name" value="ArdA_dom1"/>
</dbReference>
<dbReference type="InterPro" id="IPR041893">
    <property type="entry name" value="ArdA_dom3"/>
</dbReference>
<dbReference type="Proteomes" id="UP000601789">
    <property type="component" value="Unassembled WGS sequence"/>
</dbReference>